<dbReference type="AlphaFoldDB" id="A0A098DBX3"/>
<evidence type="ECO:0000256" key="1">
    <source>
        <dbReference type="SAM" id="MobiDB-lite"/>
    </source>
</evidence>
<evidence type="ECO:0000313" key="5">
    <source>
        <dbReference type="Proteomes" id="UP000070720"/>
    </source>
</evidence>
<dbReference type="EnsemblFungi" id="CEF75947">
    <property type="protein sequence ID" value="CEF75947"/>
    <property type="gene ID" value="FGRRES_15608"/>
</dbReference>
<name>A0A098DBX3_GIBZE</name>
<sequence length="75" mass="7887">MATGWESWTGSATGLFSGGAAGVVTGAGVAVEANRERHELMIWRGDQNRGSGLPRTAQCTASHSRHCTTGRNSNR</sequence>
<organism evidence="3 5">
    <name type="scientific">Gibberella zeae (strain ATCC MYA-4620 / CBS 123657 / FGSC 9075 / NRRL 31084 / PH-1)</name>
    <name type="common">Wheat head blight fungus</name>
    <name type="synonym">Fusarium graminearum</name>
    <dbReference type="NCBI Taxonomy" id="229533"/>
    <lineage>
        <taxon>Eukaryota</taxon>
        <taxon>Fungi</taxon>
        <taxon>Dikarya</taxon>
        <taxon>Ascomycota</taxon>
        <taxon>Pezizomycotina</taxon>
        <taxon>Sordariomycetes</taxon>
        <taxon>Hypocreomycetidae</taxon>
        <taxon>Hypocreales</taxon>
        <taxon>Nectriaceae</taxon>
        <taxon>Fusarium</taxon>
    </lineage>
</organism>
<feature type="compositionally biased region" description="Basic residues" evidence="1">
    <location>
        <begin position="63"/>
        <end position="75"/>
    </location>
</feature>
<gene>
    <name evidence="3" type="ORF">FGRAMPH1_01T08287</name>
</gene>
<dbReference type="EMBL" id="HG970332">
    <property type="protein sequence ID" value="CEF75947.1"/>
    <property type="molecule type" value="Genomic_DNA"/>
</dbReference>
<protein>
    <submittedName>
        <fullName evidence="3">Chromosome 1, complete genome</fullName>
    </submittedName>
</protein>
<feature type="transmembrane region" description="Helical" evidence="2">
    <location>
        <begin position="12"/>
        <end position="31"/>
    </location>
</feature>
<keyword evidence="2" id="KW-1133">Transmembrane helix</keyword>
<proteinExistence type="predicted"/>
<reference evidence="4 5" key="2">
    <citation type="journal article" date="2010" name="Nature">
        <title>Comparative genomics reveals mobile pathogenicity chromosomes in Fusarium.</title>
        <authorList>
            <person name="Ma L.J."/>
            <person name="van der Does H.C."/>
            <person name="Borkovich K.A."/>
            <person name="Coleman J.J."/>
            <person name="Daboussi M.J."/>
            <person name="Di Pietro A."/>
            <person name="Dufresne M."/>
            <person name="Freitag M."/>
            <person name="Grabherr M."/>
            <person name="Henrissat B."/>
            <person name="Houterman P.M."/>
            <person name="Kang S."/>
            <person name="Shim W.B."/>
            <person name="Woloshuk C."/>
            <person name="Xie X."/>
            <person name="Xu J.R."/>
            <person name="Antoniw J."/>
            <person name="Baker S.E."/>
            <person name="Bluhm B.H."/>
            <person name="Breakspear A."/>
            <person name="Brown D.W."/>
            <person name="Butchko R.A."/>
            <person name="Chapman S."/>
            <person name="Coulson R."/>
            <person name="Coutinho P.M."/>
            <person name="Danchin E.G."/>
            <person name="Diener A."/>
            <person name="Gale L.R."/>
            <person name="Gardiner D.M."/>
            <person name="Goff S."/>
            <person name="Hammond-Kosack K.E."/>
            <person name="Hilburn K."/>
            <person name="Hua-Van A."/>
            <person name="Jonkers W."/>
            <person name="Kazan K."/>
            <person name="Kodira C.D."/>
            <person name="Koehrsen M."/>
            <person name="Kumar L."/>
            <person name="Lee Y.H."/>
            <person name="Li L."/>
            <person name="Manners J.M."/>
            <person name="Miranda-Saavedra D."/>
            <person name="Mukherjee M."/>
            <person name="Park G."/>
            <person name="Park J."/>
            <person name="Park S.Y."/>
            <person name="Proctor R.H."/>
            <person name="Regev A."/>
            <person name="Ruiz-Roldan M.C."/>
            <person name="Sain D."/>
            <person name="Sakthikumar S."/>
            <person name="Sykes S."/>
            <person name="Schwartz D.C."/>
            <person name="Turgeon B.G."/>
            <person name="Wapinski I."/>
            <person name="Yoder O."/>
            <person name="Young S."/>
            <person name="Zeng Q."/>
            <person name="Zhou S."/>
            <person name="Galagan J."/>
            <person name="Cuomo C.A."/>
            <person name="Kistler H.C."/>
            <person name="Rep M."/>
        </authorList>
    </citation>
    <scope>GENOME REANNOTATION</scope>
    <source>
        <strain evidence="5">ATCC MYA-4620 / CBS 123657 / FGSC 9075 / NRRL 31084 / PH-1</strain>
        <strain evidence="4">PH-1 / ATCC MYA-4620 / FGSC 9075 / NRRL 31084</strain>
    </source>
</reference>
<feature type="region of interest" description="Disordered" evidence="1">
    <location>
        <begin position="43"/>
        <end position="75"/>
    </location>
</feature>
<accession>A0A098DBX3</accession>
<dbReference type="Proteomes" id="UP000070720">
    <property type="component" value="Chromosome 1"/>
</dbReference>
<accession>A0A0E0RXH2</accession>
<reference evidence="4 5" key="1">
    <citation type="journal article" date="2007" name="Science">
        <title>The Fusarium graminearum genome reveals a link between localized polymorphism and pathogen specialization.</title>
        <authorList>
            <person name="Cuomo C.A."/>
            <person name="Gueldener U."/>
            <person name="Xu J.-R."/>
            <person name="Trail F."/>
            <person name="Turgeon B.G."/>
            <person name="Di Pietro A."/>
            <person name="Walton J.D."/>
            <person name="Ma L.-J."/>
            <person name="Baker S.E."/>
            <person name="Rep M."/>
            <person name="Adam G."/>
            <person name="Antoniw J."/>
            <person name="Baldwin T."/>
            <person name="Calvo S.E."/>
            <person name="Chang Y.-L."/>
            <person name="DeCaprio D."/>
            <person name="Gale L.R."/>
            <person name="Gnerre S."/>
            <person name="Goswami R.S."/>
            <person name="Hammond-Kosack K."/>
            <person name="Harris L.J."/>
            <person name="Hilburn K."/>
            <person name="Kennell J.C."/>
            <person name="Kroken S."/>
            <person name="Magnuson J.K."/>
            <person name="Mannhaupt G."/>
            <person name="Mauceli E.W."/>
            <person name="Mewes H.-W."/>
            <person name="Mitterbauer R."/>
            <person name="Muehlbauer G."/>
            <person name="Muensterkoetter M."/>
            <person name="Nelson D."/>
            <person name="O'Donnell K."/>
            <person name="Ouellet T."/>
            <person name="Qi W."/>
            <person name="Quesneville H."/>
            <person name="Roncero M.I.G."/>
            <person name="Seong K.-Y."/>
            <person name="Tetko I.V."/>
            <person name="Urban M."/>
            <person name="Waalwijk C."/>
            <person name="Ward T.J."/>
            <person name="Yao J."/>
            <person name="Birren B.W."/>
            <person name="Kistler H.C."/>
        </authorList>
    </citation>
    <scope>NUCLEOTIDE SEQUENCE [LARGE SCALE GENOMIC DNA]</scope>
    <source>
        <strain evidence="5">ATCC MYA-4620 / CBS 123657 / FGSC 9075 / NRRL 31084 / PH-1</strain>
        <strain evidence="4">PH-1 / ATCC MYA-4620 / FGSC 9075 / NRRL 31084</strain>
    </source>
</reference>
<reference evidence="4" key="4">
    <citation type="submission" date="2017-01" db="UniProtKB">
        <authorList>
            <consortium name="EnsemblFungi"/>
        </authorList>
    </citation>
    <scope>IDENTIFICATION</scope>
    <source>
        <strain evidence="4">PH-1 / ATCC MYA-4620 / FGSC 9075 / NRRL 31084</strain>
    </source>
</reference>
<evidence type="ECO:0000313" key="4">
    <source>
        <dbReference type="EnsemblFungi" id="CEF75947"/>
    </source>
</evidence>
<reference evidence="3 5" key="3">
    <citation type="journal article" date="2015" name="BMC Genomics">
        <title>The completed genome sequence of the pathogenic ascomycete fungus Fusarium graminearum.</title>
        <authorList>
            <person name="King R."/>
            <person name="Urban M."/>
            <person name="Hammond-Kosack M.C."/>
            <person name="Hassani-Pak K."/>
            <person name="Hammond-Kosack K.E."/>
        </authorList>
    </citation>
    <scope>NUCLEOTIDE SEQUENCE [LARGE SCALE GENOMIC DNA]</scope>
    <source>
        <strain evidence="5">ATCC MYA-4620 / CBS 123657 / FGSC 9075 / NRRL 31084 / PH-1</strain>
        <strain evidence="3">PH-1</strain>
    </source>
</reference>
<keyword evidence="2" id="KW-0472">Membrane</keyword>
<keyword evidence="2" id="KW-0812">Transmembrane</keyword>
<dbReference type="VEuPathDB" id="FungiDB:FGRAMPH1_01G08287"/>
<keyword evidence="5" id="KW-1185">Reference proteome</keyword>
<evidence type="ECO:0000313" key="3">
    <source>
        <dbReference type="EMBL" id="CEF75947.1"/>
    </source>
</evidence>
<dbReference type="InParanoid" id="A0A098DBX3"/>
<evidence type="ECO:0000256" key="2">
    <source>
        <dbReference type="SAM" id="Phobius"/>
    </source>
</evidence>